<gene>
    <name evidence="1" type="ORF">KC19_3G201900</name>
</gene>
<dbReference type="EMBL" id="CM026423">
    <property type="protein sequence ID" value="KAG0584314.1"/>
    <property type="molecule type" value="Genomic_DNA"/>
</dbReference>
<sequence length="66" mass="7187">MPQTSCAARTPIASGCPQVCQHRHFVPLEVPNFVHHLSKPPPSWSASHRAANLSARSLHGCFMPAM</sequence>
<dbReference type="Proteomes" id="UP000822688">
    <property type="component" value="Chromosome 3"/>
</dbReference>
<accession>A0A8T0IKK3</accession>
<name>A0A8T0IKK3_CERPU</name>
<reference evidence="1" key="1">
    <citation type="submission" date="2020-06" db="EMBL/GenBank/DDBJ databases">
        <title>WGS assembly of Ceratodon purpureus strain R40.</title>
        <authorList>
            <person name="Carey S.B."/>
            <person name="Jenkins J."/>
            <person name="Shu S."/>
            <person name="Lovell J.T."/>
            <person name="Sreedasyam A."/>
            <person name="Maumus F."/>
            <person name="Tiley G.P."/>
            <person name="Fernandez-Pozo N."/>
            <person name="Barry K."/>
            <person name="Chen C."/>
            <person name="Wang M."/>
            <person name="Lipzen A."/>
            <person name="Daum C."/>
            <person name="Saski C.A."/>
            <person name="Payton A.C."/>
            <person name="Mcbreen J.C."/>
            <person name="Conrad R.E."/>
            <person name="Kollar L.M."/>
            <person name="Olsson S."/>
            <person name="Huttunen S."/>
            <person name="Landis J.B."/>
            <person name="Wickett N.J."/>
            <person name="Johnson M.G."/>
            <person name="Rensing S.A."/>
            <person name="Grimwood J."/>
            <person name="Schmutz J."/>
            <person name="Mcdaniel S.F."/>
        </authorList>
    </citation>
    <scope>NUCLEOTIDE SEQUENCE</scope>
    <source>
        <strain evidence="1">R40</strain>
    </source>
</reference>
<keyword evidence="2" id="KW-1185">Reference proteome</keyword>
<protein>
    <submittedName>
        <fullName evidence="1">Uncharacterized protein</fullName>
    </submittedName>
</protein>
<organism evidence="1 2">
    <name type="scientific">Ceratodon purpureus</name>
    <name type="common">Fire moss</name>
    <name type="synonym">Dicranum purpureum</name>
    <dbReference type="NCBI Taxonomy" id="3225"/>
    <lineage>
        <taxon>Eukaryota</taxon>
        <taxon>Viridiplantae</taxon>
        <taxon>Streptophyta</taxon>
        <taxon>Embryophyta</taxon>
        <taxon>Bryophyta</taxon>
        <taxon>Bryophytina</taxon>
        <taxon>Bryopsida</taxon>
        <taxon>Dicranidae</taxon>
        <taxon>Pseudoditrichales</taxon>
        <taxon>Ditrichaceae</taxon>
        <taxon>Ceratodon</taxon>
    </lineage>
</organism>
<proteinExistence type="predicted"/>
<dbReference type="AlphaFoldDB" id="A0A8T0IKK3"/>
<evidence type="ECO:0000313" key="1">
    <source>
        <dbReference type="EMBL" id="KAG0584314.1"/>
    </source>
</evidence>
<comment type="caution">
    <text evidence="1">The sequence shown here is derived from an EMBL/GenBank/DDBJ whole genome shotgun (WGS) entry which is preliminary data.</text>
</comment>
<evidence type="ECO:0000313" key="2">
    <source>
        <dbReference type="Proteomes" id="UP000822688"/>
    </source>
</evidence>